<dbReference type="InterPro" id="IPR000361">
    <property type="entry name" value="ATAP_core_dom"/>
</dbReference>
<name>A0ABU7VLI4_9BACL</name>
<evidence type="ECO:0000313" key="3">
    <source>
        <dbReference type="Proteomes" id="UP001306950"/>
    </source>
</evidence>
<dbReference type="SUPFAM" id="SSF89360">
    <property type="entry name" value="HesB-like domain"/>
    <property type="match status" value="1"/>
</dbReference>
<evidence type="ECO:0000259" key="1">
    <source>
        <dbReference type="Pfam" id="PF01521"/>
    </source>
</evidence>
<dbReference type="Pfam" id="PF01521">
    <property type="entry name" value="Fe-S_biosyn"/>
    <property type="match status" value="1"/>
</dbReference>
<dbReference type="Proteomes" id="UP001306950">
    <property type="component" value="Unassembled WGS sequence"/>
</dbReference>
<sequence length="107" mass="11890">MNIKLKVDDLSAGRLEAALGQRPGEFKLFFDTEGCGCNGVIAVLIINGPEPTDLKVQAEPYSFYVDRQQASLFDEDMRLEAFPDYPAFKLVSNSGVLGSNIRFKDIR</sequence>
<gene>
    <name evidence="2" type="ORF">V3851_02205</name>
</gene>
<dbReference type="InterPro" id="IPR035903">
    <property type="entry name" value="HesB-like_dom_sf"/>
</dbReference>
<comment type="caution">
    <text evidence="2">The sequence shown here is derived from an EMBL/GenBank/DDBJ whole genome shotgun (WGS) entry which is preliminary data.</text>
</comment>
<organism evidence="2 3">
    <name type="scientific">Paenibacillus haidiansis</name>
    <dbReference type="NCBI Taxonomy" id="1574488"/>
    <lineage>
        <taxon>Bacteria</taxon>
        <taxon>Bacillati</taxon>
        <taxon>Bacillota</taxon>
        <taxon>Bacilli</taxon>
        <taxon>Bacillales</taxon>
        <taxon>Paenibacillaceae</taxon>
        <taxon>Paenibacillus</taxon>
    </lineage>
</organism>
<proteinExistence type="predicted"/>
<feature type="domain" description="Core" evidence="1">
    <location>
        <begin position="4"/>
        <end position="104"/>
    </location>
</feature>
<dbReference type="RefSeq" id="WP_331844846.1">
    <property type="nucleotide sequence ID" value="NZ_JAZHPZ010000001.1"/>
</dbReference>
<keyword evidence="3" id="KW-1185">Reference proteome</keyword>
<accession>A0ABU7VLI4</accession>
<dbReference type="Gene3D" id="2.60.300.12">
    <property type="entry name" value="HesB-like domain"/>
    <property type="match status" value="1"/>
</dbReference>
<dbReference type="EMBL" id="JAZHPZ010000001">
    <property type="protein sequence ID" value="MEF2964629.1"/>
    <property type="molecule type" value="Genomic_DNA"/>
</dbReference>
<evidence type="ECO:0000313" key="2">
    <source>
        <dbReference type="EMBL" id="MEF2964629.1"/>
    </source>
</evidence>
<reference evidence="2 3" key="1">
    <citation type="submission" date="2024-02" db="EMBL/GenBank/DDBJ databases">
        <title>A nitrogen-fixing paenibacillus bacterium.</title>
        <authorList>
            <person name="Zhang W.L."/>
            <person name="Chen S.F."/>
        </authorList>
    </citation>
    <scope>NUCLEOTIDE SEQUENCE [LARGE SCALE GENOMIC DNA]</scope>
    <source>
        <strain evidence="2 3">M1</strain>
    </source>
</reference>
<protein>
    <submittedName>
        <fullName evidence="2">Iron-sulfur cluster biosynthesis family protein</fullName>
    </submittedName>
</protein>